<accession>A0A9N9BBB1</accession>
<protein>
    <submittedName>
        <fullName evidence="1">10804_t:CDS:1</fullName>
    </submittedName>
</protein>
<evidence type="ECO:0000313" key="2">
    <source>
        <dbReference type="Proteomes" id="UP000789375"/>
    </source>
</evidence>
<proteinExistence type="predicted"/>
<dbReference type="AlphaFoldDB" id="A0A9N9BBB1"/>
<gene>
    <name evidence="1" type="ORF">FMOSSE_LOCUS6918</name>
</gene>
<evidence type="ECO:0000313" key="1">
    <source>
        <dbReference type="EMBL" id="CAG8560173.1"/>
    </source>
</evidence>
<reference evidence="1" key="1">
    <citation type="submission" date="2021-06" db="EMBL/GenBank/DDBJ databases">
        <authorList>
            <person name="Kallberg Y."/>
            <person name="Tangrot J."/>
            <person name="Rosling A."/>
        </authorList>
    </citation>
    <scope>NUCLEOTIDE SEQUENCE</scope>
    <source>
        <strain evidence="1">87-6 pot B 2015</strain>
    </source>
</reference>
<name>A0A9N9BBB1_FUNMO</name>
<organism evidence="1 2">
    <name type="scientific">Funneliformis mosseae</name>
    <name type="common">Endomycorrhizal fungus</name>
    <name type="synonym">Glomus mosseae</name>
    <dbReference type="NCBI Taxonomy" id="27381"/>
    <lineage>
        <taxon>Eukaryota</taxon>
        <taxon>Fungi</taxon>
        <taxon>Fungi incertae sedis</taxon>
        <taxon>Mucoromycota</taxon>
        <taxon>Glomeromycotina</taxon>
        <taxon>Glomeromycetes</taxon>
        <taxon>Glomerales</taxon>
        <taxon>Glomeraceae</taxon>
        <taxon>Funneliformis</taxon>
    </lineage>
</organism>
<dbReference type="EMBL" id="CAJVPP010001518">
    <property type="protein sequence ID" value="CAG8560173.1"/>
    <property type="molecule type" value="Genomic_DNA"/>
</dbReference>
<dbReference type="Proteomes" id="UP000789375">
    <property type="component" value="Unassembled WGS sequence"/>
</dbReference>
<comment type="caution">
    <text evidence="1">The sequence shown here is derived from an EMBL/GenBank/DDBJ whole genome shotgun (WGS) entry which is preliminary data.</text>
</comment>
<keyword evidence="2" id="KW-1185">Reference proteome</keyword>
<sequence length="72" mass="8264">MDVALASSLYLEMGVLIRILMIAILNQLNHLGHLDSEKQPLLDANINNIVRLCTRTRSKRIEKLNIEPREKL</sequence>